<dbReference type="PANTHER" id="PTHR43827:SF3">
    <property type="entry name" value="NADP-DEPENDENT OXIDOREDUCTASE DOMAIN-CONTAINING PROTEIN"/>
    <property type="match status" value="1"/>
</dbReference>
<evidence type="ECO:0000256" key="1">
    <source>
        <dbReference type="ARBA" id="ARBA00007905"/>
    </source>
</evidence>
<proteinExistence type="inferred from homology"/>
<dbReference type="InterPro" id="IPR020471">
    <property type="entry name" value="AKR"/>
</dbReference>
<evidence type="ECO:0000256" key="2">
    <source>
        <dbReference type="ARBA" id="ARBA00022857"/>
    </source>
</evidence>
<dbReference type="PRINTS" id="PR00069">
    <property type="entry name" value="ALDKETRDTASE"/>
</dbReference>
<feature type="domain" description="NADP-dependent oxidoreductase" evidence="4">
    <location>
        <begin position="118"/>
        <end position="227"/>
    </location>
</feature>
<dbReference type="PIRSF" id="PIRSF000097">
    <property type="entry name" value="AKR"/>
    <property type="match status" value="1"/>
</dbReference>
<dbReference type="Proteomes" id="UP000768180">
    <property type="component" value="Unassembled WGS sequence"/>
</dbReference>
<keyword evidence="6" id="KW-1185">Reference proteome</keyword>
<comment type="similarity">
    <text evidence="1">Belongs to the aldo/keto reductase family.</text>
</comment>
<organism evidence="5 6">
    <name type="scientific">Fusicatenibacter saccharivorans</name>
    <dbReference type="NCBI Taxonomy" id="1150298"/>
    <lineage>
        <taxon>Bacteria</taxon>
        <taxon>Bacillati</taxon>
        <taxon>Bacillota</taxon>
        <taxon>Clostridia</taxon>
        <taxon>Lachnospirales</taxon>
        <taxon>Lachnospiraceae</taxon>
        <taxon>Fusicatenibacter</taxon>
    </lineage>
</organism>
<dbReference type="SUPFAM" id="SSF51430">
    <property type="entry name" value="NAD(P)-linked oxidoreductase"/>
    <property type="match status" value="1"/>
</dbReference>
<dbReference type="EMBL" id="JAAITQ010000051">
    <property type="protein sequence ID" value="NSE17845.1"/>
    <property type="molecule type" value="Genomic_DNA"/>
</dbReference>
<evidence type="ECO:0000256" key="3">
    <source>
        <dbReference type="ARBA" id="ARBA00023002"/>
    </source>
</evidence>
<dbReference type="Gene3D" id="3.20.20.100">
    <property type="entry name" value="NADP-dependent oxidoreductase domain"/>
    <property type="match status" value="2"/>
</dbReference>
<dbReference type="PROSITE" id="PS00063">
    <property type="entry name" value="ALDOKETO_REDUCTASE_3"/>
    <property type="match status" value="1"/>
</dbReference>
<feature type="domain" description="NADP-dependent oxidoreductase" evidence="4">
    <location>
        <begin position="21"/>
        <end position="108"/>
    </location>
</feature>
<comment type="caution">
    <text evidence="5">The sequence shown here is derived from an EMBL/GenBank/DDBJ whole genome shotgun (WGS) entry which is preliminary data.</text>
</comment>
<dbReference type="InterPro" id="IPR018170">
    <property type="entry name" value="Aldo/ket_reductase_CS"/>
</dbReference>
<keyword evidence="3" id="KW-0560">Oxidoreductase</keyword>
<evidence type="ECO:0000313" key="5">
    <source>
        <dbReference type="EMBL" id="NSE17845.1"/>
    </source>
</evidence>
<name>A0ABX2GJJ9_9FIRM</name>
<evidence type="ECO:0000313" key="6">
    <source>
        <dbReference type="Proteomes" id="UP000768180"/>
    </source>
</evidence>
<accession>A0ABX2GJJ9</accession>
<evidence type="ECO:0000259" key="4">
    <source>
        <dbReference type="Pfam" id="PF00248"/>
    </source>
</evidence>
<dbReference type="InterPro" id="IPR036812">
    <property type="entry name" value="NAD(P)_OxRdtase_dom_sf"/>
</dbReference>
<reference evidence="5 6" key="1">
    <citation type="journal article" date="2020" name="Cell Host Microbe">
        <title>Functional and Genomic Variation between Human-Derived Isolates of Lachnospiraceae Reveals Inter- and Intra-Species Diversity.</title>
        <authorList>
            <person name="Sorbara M.T."/>
            <person name="Littmann E.R."/>
            <person name="Fontana E."/>
            <person name="Moody T.U."/>
            <person name="Kohout C.E."/>
            <person name="Gjonbalaj M."/>
            <person name="Eaton V."/>
            <person name="Seok R."/>
            <person name="Leiner I.M."/>
            <person name="Pamer E.G."/>
        </authorList>
    </citation>
    <scope>NUCLEOTIDE SEQUENCE [LARGE SCALE GENOMIC DNA]</scope>
    <source>
        <strain evidence="5 6">MSK.14.54</strain>
    </source>
</reference>
<dbReference type="InterPro" id="IPR023210">
    <property type="entry name" value="NADP_OxRdtase_dom"/>
</dbReference>
<dbReference type="Pfam" id="PF00248">
    <property type="entry name" value="Aldo_ket_red"/>
    <property type="match status" value="2"/>
</dbReference>
<gene>
    <name evidence="5" type="ORF">G5B05_15975</name>
</gene>
<keyword evidence="2" id="KW-0521">NADP</keyword>
<dbReference type="PANTHER" id="PTHR43827">
    <property type="entry name" value="2,5-DIKETO-D-GLUCONIC ACID REDUCTASE"/>
    <property type="match status" value="1"/>
</dbReference>
<protein>
    <submittedName>
        <fullName evidence="5">Aldo/keto reductase</fullName>
    </submittedName>
</protein>
<sequence length="254" mass="28732">MMNFTLSNQVQIPAVGIGTFMMTPDQAEQAVVDALACGYRMIDTAQAYMNERAVGRGIKRSGVAREDIFISTKIWASQYLTEGTVEKSLELLGTDYIDLMFIHQPAGDFMAGYRKLETVAIRPMVNQIEMHPYFAQESALKVMEEYQIVPEAWAPLGGGRHNPFDNEMVKEIAAAHGKTVGQVVLRWNVQRGVVVIPKSVHKARIEENFQIWDFTLTEEEMQKISSLDLGYQGTAVKHFDPEFVKMCNIRKIHE</sequence>